<dbReference type="Proteomes" id="UP000198415">
    <property type="component" value="Unassembled WGS sequence"/>
</dbReference>
<organism evidence="2 3">
    <name type="scientific">Actinoplanes regularis</name>
    <dbReference type="NCBI Taxonomy" id="52697"/>
    <lineage>
        <taxon>Bacteria</taxon>
        <taxon>Bacillati</taxon>
        <taxon>Actinomycetota</taxon>
        <taxon>Actinomycetes</taxon>
        <taxon>Micromonosporales</taxon>
        <taxon>Micromonosporaceae</taxon>
        <taxon>Actinoplanes</taxon>
    </lineage>
</organism>
<sequence length="272" mass="29136">MTAWDLTAGLKNLRAQVNARWPDRDRSSDGTIGDTAHQGSTSGHNPDDTSRARPEWNGDPDGLPEVRAWDMDSDLGEPGTSAQMLVDHIRGLPGAGRVLRYMIYNRKIYRASGDWAPVTYVGPSPHTEHIHFSGAWSQAADNDTGFDFRLDEVGNMPLNSDDRTYIREAVRSAMIEVLADGYRAAAGKAGGTSPDDRVARNVRDYLRAIVGGPTEDDIAAATTTLLAAITGVNSADPTARALSELDPAKIAAAIPDSVADQVADQLAARRAA</sequence>
<evidence type="ECO:0000256" key="1">
    <source>
        <dbReference type="SAM" id="MobiDB-lite"/>
    </source>
</evidence>
<gene>
    <name evidence="2" type="ORF">SAMN06264365_12783</name>
</gene>
<evidence type="ECO:0000313" key="2">
    <source>
        <dbReference type="EMBL" id="SNS88653.1"/>
    </source>
</evidence>
<dbReference type="RefSeq" id="WP_089298418.1">
    <property type="nucleotide sequence ID" value="NZ_BOMU01000107.1"/>
</dbReference>
<feature type="compositionally biased region" description="Basic and acidic residues" evidence="1">
    <location>
        <begin position="45"/>
        <end position="56"/>
    </location>
</feature>
<protein>
    <submittedName>
        <fullName evidence="2">Uncharacterized protein</fullName>
    </submittedName>
</protein>
<dbReference type="AlphaFoldDB" id="A0A239I6F0"/>
<proteinExistence type="predicted"/>
<keyword evidence="3" id="KW-1185">Reference proteome</keyword>
<name>A0A239I6F0_9ACTN</name>
<feature type="region of interest" description="Disordered" evidence="1">
    <location>
        <begin position="19"/>
        <end position="65"/>
    </location>
</feature>
<evidence type="ECO:0000313" key="3">
    <source>
        <dbReference type="Proteomes" id="UP000198415"/>
    </source>
</evidence>
<reference evidence="2 3" key="1">
    <citation type="submission" date="2017-06" db="EMBL/GenBank/DDBJ databases">
        <authorList>
            <person name="Kim H.J."/>
            <person name="Triplett B.A."/>
        </authorList>
    </citation>
    <scope>NUCLEOTIDE SEQUENCE [LARGE SCALE GENOMIC DNA]</scope>
    <source>
        <strain evidence="2 3">DSM 43151</strain>
    </source>
</reference>
<dbReference type="EMBL" id="FZNR01000027">
    <property type="protein sequence ID" value="SNS88653.1"/>
    <property type="molecule type" value="Genomic_DNA"/>
</dbReference>
<accession>A0A239I6F0</accession>
<dbReference type="OrthoDB" id="7671932at2"/>